<evidence type="ECO:0000313" key="2">
    <source>
        <dbReference type="Proteomes" id="UP001219525"/>
    </source>
</evidence>
<name>A0AAD6Y5E5_9AGAR</name>
<accession>A0AAD6Y5E5</accession>
<keyword evidence="2" id="KW-1185">Reference proteome</keyword>
<dbReference type="EMBL" id="JARJCW010000064">
    <property type="protein sequence ID" value="KAJ7200181.1"/>
    <property type="molecule type" value="Genomic_DNA"/>
</dbReference>
<sequence>MSHLPAMSLPRVHRHSNRRLRAVACACLAGTLIADPPATMVSTSFCLRLLAGQVSGDPATKHRGYFLIEVDIPYAFRQAGYSTKAWSDKFPEIGLKKLTIWVVSASKSLIRAGVVMCEVKKKLLNCL</sequence>
<comment type="caution">
    <text evidence="1">The sequence shown here is derived from an EMBL/GenBank/DDBJ whole genome shotgun (WGS) entry which is preliminary data.</text>
</comment>
<organism evidence="1 2">
    <name type="scientific">Mycena pura</name>
    <dbReference type="NCBI Taxonomy" id="153505"/>
    <lineage>
        <taxon>Eukaryota</taxon>
        <taxon>Fungi</taxon>
        <taxon>Dikarya</taxon>
        <taxon>Basidiomycota</taxon>
        <taxon>Agaricomycotina</taxon>
        <taxon>Agaricomycetes</taxon>
        <taxon>Agaricomycetidae</taxon>
        <taxon>Agaricales</taxon>
        <taxon>Marasmiineae</taxon>
        <taxon>Mycenaceae</taxon>
        <taxon>Mycena</taxon>
    </lineage>
</organism>
<proteinExistence type="predicted"/>
<dbReference type="Proteomes" id="UP001219525">
    <property type="component" value="Unassembled WGS sequence"/>
</dbReference>
<protein>
    <submittedName>
        <fullName evidence="1">Uncharacterized protein</fullName>
    </submittedName>
</protein>
<evidence type="ECO:0000313" key="1">
    <source>
        <dbReference type="EMBL" id="KAJ7200181.1"/>
    </source>
</evidence>
<dbReference type="AlphaFoldDB" id="A0AAD6Y5E5"/>
<gene>
    <name evidence="1" type="ORF">GGX14DRAFT_400863</name>
</gene>
<reference evidence="1" key="1">
    <citation type="submission" date="2023-03" db="EMBL/GenBank/DDBJ databases">
        <title>Massive genome expansion in bonnet fungi (Mycena s.s.) driven by repeated elements and novel gene families across ecological guilds.</title>
        <authorList>
            <consortium name="Lawrence Berkeley National Laboratory"/>
            <person name="Harder C.B."/>
            <person name="Miyauchi S."/>
            <person name="Viragh M."/>
            <person name="Kuo A."/>
            <person name="Thoen E."/>
            <person name="Andreopoulos B."/>
            <person name="Lu D."/>
            <person name="Skrede I."/>
            <person name="Drula E."/>
            <person name="Henrissat B."/>
            <person name="Morin E."/>
            <person name="Kohler A."/>
            <person name="Barry K."/>
            <person name="LaButti K."/>
            <person name="Morin E."/>
            <person name="Salamov A."/>
            <person name="Lipzen A."/>
            <person name="Mereny Z."/>
            <person name="Hegedus B."/>
            <person name="Baldrian P."/>
            <person name="Stursova M."/>
            <person name="Weitz H."/>
            <person name="Taylor A."/>
            <person name="Grigoriev I.V."/>
            <person name="Nagy L.G."/>
            <person name="Martin F."/>
            <person name="Kauserud H."/>
        </authorList>
    </citation>
    <scope>NUCLEOTIDE SEQUENCE</scope>
    <source>
        <strain evidence="1">9144</strain>
    </source>
</reference>